<protein>
    <recommendedName>
        <fullName evidence="1">BTB domain-containing protein</fullName>
    </recommendedName>
</protein>
<keyword evidence="3" id="KW-1185">Reference proteome</keyword>
<dbReference type="eggNOG" id="ENOG502RQ05">
    <property type="taxonomic scope" value="Eukaryota"/>
</dbReference>
<dbReference type="InterPro" id="IPR011333">
    <property type="entry name" value="SKP1/BTB/POZ_sf"/>
</dbReference>
<dbReference type="PROSITE" id="PS50097">
    <property type="entry name" value="BTB"/>
    <property type="match status" value="1"/>
</dbReference>
<dbReference type="KEGG" id="adl:AURDEDRAFT_189084"/>
<dbReference type="OrthoDB" id="2367075at2759"/>
<dbReference type="SMART" id="SM00225">
    <property type="entry name" value="BTB"/>
    <property type="match status" value="1"/>
</dbReference>
<dbReference type="AlphaFoldDB" id="J0WLY0"/>
<accession>J0WLY0</accession>
<evidence type="ECO:0000313" key="2">
    <source>
        <dbReference type="EMBL" id="EJD33343.1"/>
    </source>
</evidence>
<dbReference type="InterPro" id="IPR000210">
    <property type="entry name" value="BTB/POZ_dom"/>
</dbReference>
<organism evidence="2 3">
    <name type="scientific">Auricularia subglabra (strain TFB-10046 / SS5)</name>
    <name type="common">White-rot fungus</name>
    <name type="synonym">Auricularia delicata (strain TFB10046)</name>
    <dbReference type="NCBI Taxonomy" id="717982"/>
    <lineage>
        <taxon>Eukaryota</taxon>
        <taxon>Fungi</taxon>
        <taxon>Dikarya</taxon>
        <taxon>Basidiomycota</taxon>
        <taxon>Agaricomycotina</taxon>
        <taxon>Agaricomycetes</taxon>
        <taxon>Auriculariales</taxon>
        <taxon>Auriculariaceae</taxon>
        <taxon>Auricularia</taxon>
    </lineage>
</organism>
<sequence>MLAVKAAGVRHPRHFHCDGNIHIIIANTLFCVHGSMLAKQSSFFQNMFKDGQPLEGESVAEAKPVPFPGLSVREFELILDVLYWIHPGPQLSVYDHLLLLQLSDKFDMATMKNFALEKLDKRKIPPILRLQYGVKCNIADWVETAYEQLLRLPLHRIPTSHLILVDGALLLDVVRTKSACDEFRRNMFLDLPTLVHDADCRSPEACTATWKMAFRTGFCASYLNTDPTNYMTAVDATLAFRDVSVPSMRYQCLQLTKDYIILSGVFREEDEIIQSAIQAGLGRGSTEPLPNEEETALLMQYAQQQ</sequence>
<reference evidence="3" key="1">
    <citation type="journal article" date="2012" name="Science">
        <title>The Paleozoic origin of enzymatic lignin decomposition reconstructed from 31 fungal genomes.</title>
        <authorList>
            <person name="Floudas D."/>
            <person name="Binder M."/>
            <person name="Riley R."/>
            <person name="Barry K."/>
            <person name="Blanchette R.A."/>
            <person name="Henrissat B."/>
            <person name="Martinez A.T."/>
            <person name="Otillar R."/>
            <person name="Spatafora J.W."/>
            <person name="Yadav J.S."/>
            <person name="Aerts A."/>
            <person name="Benoit I."/>
            <person name="Boyd A."/>
            <person name="Carlson A."/>
            <person name="Copeland A."/>
            <person name="Coutinho P.M."/>
            <person name="de Vries R.P."/>
            <person name="Ferreira P."/>
            <person name="Findley K."/>
            <person name="Foster B."/>
            <person name="Gaskell J."/>
            <person name="Glotzer D."/>
            <person name="Gorecki P."/>
            <person name="Heitman J."/>
            <person name="Hesse C."/>
            <person name="Hori C."/>
            <person name="Igarashi K."/>
            <person name="Jurgens J.A."/>
            <person name="Kallen N."/>
            <person name="Kersten P."/>
            <person name="Kohler A."/>
            <person name="Kuees U."/>
            <person name="Kumar T.K.A."/>
            <person name="Kuo A."/>
            <person name="LaButti K."/>
            <person name="Larrondo L.F."/>
            <person name="Lindquist E."/>
            <person name="Ling A."/>
            <person name="Lombard V."/>
            <person name="Lucas S."/>
            <person name="Lundell T."/>
            <person name="Martin R."/>
            <person name="McLaughlin D.J."/>
            <person name="Morgenstern I."/>
            <person name="Morin E."/>
            <person name="Murat C."/>
            <person name="Nagy L.G."/>
            <person name="Nolan M."/>
            <person name="Ohm R.A."/>
            <person name="Patyshakuliyeva A."/>
            <person name="Rokas A."/>
            <person name="Ruiz-Duenas F.J."/>
            <person name="Sabat G."/>
            <person name="Salamov A."/>
            <person name="Samejima M."/>
            <person name="Schmutz J."/>
            <person name="Slot J.C."/>
            <person name="St John F."/>
            <person name="Stenlid J."/>
            <person name="Sun H."/>
            <person name="Sun S."/>
            <person name="Syed K."/>
            <person name="Tsang A."/>
            <person name="Wiebenga A."/>
            <person name="Young D."/>
            <person name="Pisabarro A."/>
            <person name="Eastwood D.C."/>
            <person name="Martin F."/>
            <person name="Cullen D."/>
            <person name="Grigoriev I.V."/>
            <person name="Hibbett D.S."/>
        </authorList>
    </citation>
    <scope>NUCLEOTIDE SEQUENCE [LARGE SCALE GENOMIC DNA]</scope>
    <source>
        <strain evidence="3">TFB10046</strain>
    </source>
</reference>
<evidence type="ECO:0000313" key="3">
    <source>
        <dbReference type="Proteomes" id="UP000006514"/>
    </source>
</evidence>
<dbReference type="CDD" id="cd18186">
    <property type="entry name" value="BTB_POZ_ZBTB_KLHL-like"/>
    <property type="match status" value="1"/>
</dbReference>
<dbReference type="Proteomes" id="UP000006514">
    <property type="component" value="Unassembled WGS sequence"/>
</dbReference>
<dbReference type="Gene3D" id="3.30.710.10">
    <property type="entry name" value="Potassium Channel Kv1.1, Chain A"/>
    <property type="match status" value="1"/>
</dbReference>
<proteinExistence type="predicted"/>
<dbReference type="SUPFAM" id="SSF54695">
    <property type="entry name" value="POZ domain"/>
    <property type="match status" value="1"/>
</dbReference>
<evidence type="ECO:0000259" key="1">
    <source>
        <dbReference type="PROSITE" id="PS50097"/>
    </source>
</evidence>
<dbReference type="Pfam" id="PF00651">
    <property type="entry name" value="BTB"/>
    <property type="match status" value="1"/>
</dbReference>
<feature type="domain" description="BTB" evidence="1">
    <location>
        <begin position="17"/>
        <end position="83"/>
    </location>
</feature>
<dbReference type="InParanoid" id="J0WLY0"/>
<gene>
    <name evidence="2" type="ORF">AURDEDRAFT_189084</name>
</gene>
<dbReference type="EMBL" id="JH688288">
    <property type="protein sequence ID" value="EJD33343.1"/>
    <property type="molecule type" value="Genomic_DNA"/>
</dbReference>
<name>J0WLY0_AURST</name>